<name>A0A976FD91_BRELC</name>
<accession>A0A976FD91</accession>
<protein>
    <submittedName>
        <fullName evidence="1">Uncharacterized protein</fullName>
    </submittedName>
</protein>
<dbReference type="EMBL" id="SHOA02000002">
    <property type="protein sequence ID" value="TDH64820.1"/>
    <property type="molecule type" value="Genomic_DNA"/>
</dbReference>
<gene>
    <name evidence="1" type="ORF">CCR75_006655</name>
</gene>
<dbReference type="GeneID" id="94350394"/>
<keyword evidence="2" id="KW-1185">Reference proteome</keyword>
<reference evidence="1 2" key="1">
    <citation type="journal article" date="2021" name="Genome Biol.">
        <title>AFLAP: assembly-free linkage analysis pipeline using k-mers from genome sequencing data.</title>
        <authorList>
            <person name="Fletcher K."/>
            <person name="Zhang L."/>
            <person name="Gil J."/>
            <person name="Han R."/>
            <person name="Cavanaugh K."/>
            <person name="Michelmore R."/>
        </authorList>
    </citation>
    <scope>NUCLEOTIDE SEQUENCE [LARGE SCALE GENOMIC DNA]</scope>
    <source>
        <strain evidence="1 2">SF5</strain>
    </source>
</reference>
<evidence type="ECO:0000313" key="1">
    <source>
        <dbReference type="EMBL" id="TDH64820.1"/>
    </source>
</evidence>
<sequence length="73" mass="8347">MTIENKLMHPNIATSTTASSLKLLANIKLIPQDFSNRQFVITYKGRYVLTYEDHEGQTGKQKCAAQTRQYRPS</sequence>
<comment type="caution">
    <text evidence="1">The sequence shown here is derived from an EMBL/GenBank/DDBJ whole genome shotgun (WGS) entry which is preliminary data.</text>
</comment>
<dbReference type="Proteomes" id="UP000294530">
    <property type="component" value="Unassembled WGS sequence"/>
</dbReference>
<evidence type="ECO:0000313" key="2">
    <source>
        <dbReference type="Proteomes" id="UP000294530"/>
    </source>
</evidence>
<organism evidence="1 2">
    <name type="scientific">Bremia lactucae</name>
    <name type="common">Lettuce downy mildew</name>
    <dbReference type="NCBI Taxonomy" id="4779"/>
    <lineage>
        <taxon>Eukaryota</taxon>
        <taxon>Sar</taxon>
        <taxon>Stramenopiles</taxon>
        <taxon>Oomycota</taxon>
        <taxon>Peronosporomycetes</taxon>
        <taxon>Peronosporales</taxon>
        <taxon>Peronosporaceae</taxon>
        <taxon>Bremia</taxon>
    </lineage>
</organism>
<dbReference type="KEGG" id="blac:94350394"/>
<dbReference type="RefSeq" id="XP_067814319.1">
    <property type="nucleotide sequence ID" value="XM_067964723.1"/>
</dbReference>
<proteinExistence type="predicted"/>
<dbReference type="AlphaFoldDB" id="A0A976FD91"/>